<dbReference type="Proteomes" id="UP000001971">
    <property type="component" value="Chromosome"/>
</dbReference>
<evidence type="ECO:0000313" key="2">
    <source>
        <dbReference type="EMBL" id="ABG14752.1"/>
    </source>
</evidence>
<feature type="compositionally biased region" description="Polar residues" evidence="1">
    <location>
        <begin position="33"/>
        <end position="44"/>
    </location>
</feature>
<feature type="region of interest" description="Disordered" evidence="1">
    <location>
        <begin position="17"/>
        <end position="44"/>
    </location>
</feature>
<feature type="compositionally biased region" description="Basic and acidic residues" evidence="1">
    <location>
        <begin position="17"/>
        <end position="32"/>
    </location>
</feature>
<dbReference type="EMBL" id="CP000308">
    <property type="protein sequence ID" value="ABG14752.1"/>
    <property type="molecule type" value="Genomic_DNA"/>
</dbReference>
<organism evidence="2 3">
    <name type="scientific">Yersinia pestis bv. Antiqua (strain Antiqua)</name>
    <dbReference type="NCBI Taxonomy" id="360102"/>
    <lineage>
        <taxon>Bacteria</taxon>
        <taxon>Pseudomonadati</taxon>
        <taxon>Pseudomonadota</taxon>
        <taxon>Gammaproteobacteria</taxon>
        <taxon>Enterobacterales</taxon>
        <taxon>Yersiniaceae</taxon>
        <taxon>Yersinia</taxon>
    </lineage>
</organism>
<reference evidence="2 3" key="1">
    <citation type="journal article" date="2006" name="J. Bacteriol.">
        <title>Complete genome sequence of Yersinia pestis strains Antiqua and Nepal516: evidence of gene reduction in an emerging pathogen.</title>
        <authorList>
            <person name="Chain P.S."/>
            <person name="Hu P."/>
            <person name="Malfatti S.A."/>
            <person name="Radnedge L."/>
            <person name="Larimer F."/>
            <person name="Vergez L.M."/>
            <person name="Worsham P."/>
            <person name="Chu M.C."/>
            <person name="Andersen G.L."/>
        </authorList>
    </citation>
    <scope>NUCLEOTIDE SEQUENCE [LARGE SCALE GENOMIC DNA]</scope>
    <source>
        <strain evidence="2 3">Antiqua</strain>
    </source>
</reference>
<sequence length="44" mass="4976">MAQMKLQELKQIRNEGHCPASELKDEKQRLLETESSSTDCRGVG</sequence>
<protein>
    <submittedName>
        <fullName evidence="2">Uncharacterized protein</fullName>
    </submittedName>
</protein>
<name>A0A0H2YB70_YERPA</name>
<dbReference type="KEGG" id="ypa:YPA_2790"/>
<proteinExistence type="predicted"/>
<dbReference type="AlphaFoldDB" id="A0A0H2YB70"/>
<evidence type="ECO:0000256" key="1">
    <source>
        <dbReference type="SAM" id="MobiDB-lite"/>
    </source>
</evidence>
<evidence type="ECO:0000313" key="3">
    <source>
        <dbReference type="Proteomes" id="UP000001971"/>
    </source>
</evidence>
<accession>A0A0H2YB70</accession>
<gene>
    <name evidence="2" type="ordered locus">YPA_2790</name>
</gene>